<proteinExistence type="inferred from homology"/>
<keyword evidence="7" id="KW-0444">Lipid biosynthesis</keyword>
<dbReference type="InterPro" id="IPR016064">
    <property type="entry name" value="NAD/diacylglycerol_kinase_sf"/>
</dbReference>
<keyword evidence="6" id="KW-0067">ATP-binding</keyword>
<protein>
    <submittedName>
        <fullName evidence="10">Diacylglycerol kinase family enzyme</fullName>
    </submittedName>
</protein>
<accession>A0ABS2RHU4</accession>
<evidence type="ECO:0000256" key="8">
    <source>
        <dbReference type="ARBA" id="ARBA00023264"/>
    </source>
</evidence>
<evidence type="ECO:0000256" key="4">
    <source>
        <dbReference type="ARBA" id="ARBA00022741"/>
    </source>
</evidence>
<dbReference type="SMART" id="SM00046">
    <property type="entry name" value="DAGKc"/>
    <property type="match status" value="1"/>
</dbReference>
<dbReference type="RefSeq" id="WP_204916827.1">
    <property type="nucleotide sequence ID" value="NZ_BAAAQP010000011.1"/>
</dbReference>
<dbReference type="GO" id="GO:0016301">
    <property type="term" value="F:kinase activity"/>
    <property type="evidence" value="ECO:0007669"/>
    <property type="project" value="UniProtKB-KW"/>
</dbReference>
<dbReference type="InterPro" id="IPR001206">
    <property type="entry name" value="Diacylglycerol_kinase_cat_dom"/>
</dbReference>
<dbReference type="InterPro" id="IPR017438">
    <property type="entry name" value="ATP-NAD_kinase_N"/>
</dbReference>
<evidence type="ECO:0000256" key="6">
    <source>
        <dbReference type="ARBA" id="ARBA00022840"/>
    </source>
</evidence>
<organism evidence="10 11">
    <name type="scientific">Microlunatus panaciterrae</name>
    <dbReference type="NCBI Taxonomy" id="400768"/>
    <lineage>
        <taxon>Bacteria</taxon>
        <taxon>Bacillati</taxon>
        <taxon>Actinomycetota</taxon>
        <taxon>Actinomycetes</taxon>
        <taxon>Propionibacteriales</taxon>
        <taxon>Propionibacteriaceae</taxon>
        <taxon>Microlunatus</taxon>
    </lineage>
</organism>
<keyword evidence="8" id="KW-1208">Phospholipid metabolism</keyword>
<comment type="similarity">
    <text evidence="2">Belongs to the diacylglycerol/lipid kinase family.</text>
</comment>
<keyword evidence="11" id="KW-1185">Reference proteome</keyword>
<dbReference type="Pfam" id="PF00781">
    <property type="entry name" value="DAGK_cat"/>
    <property type="match status" value="1"/>
</dbReference>
<dbReference type="Pfam" id="PF19279">
    <property type="entry name" value="YegS_C"/>
    <property type="match status" value="1"/>
</dbReference>
<keyword evidence="3" id="KW-0808">Transferase</keyword>
<evidence type="ECO:0000256" key="7">
    <source>
        <dbReference type="ARBA" id="ARBA00023209"/>
    </source>
</evidence>
<dbReference type="Proteomes" id="UP000704762">
    <property type="component" value="Unassembled WGS sequence"/>
</dbReference>
<dbReference type="PANTHER" id="PTHR12358">
    <property type="entry name" value="SPHINGOSINE KINASE"/>
    <property type="match status" value="1"/>
</dbReference>
<evidence type="ECO:0000256" key="3">
    <source>
        <dbReference type="ARBA" id="ARBA00022679"/>
    </source>
</evidence>
<dbReference type="PANTHER" id="PTHR12358:SF54">
    <property type="entry name" value="SPHINGOSINE KINASE RELATED PROTEIN"/>
    <property type="match status" value="1"/>
</dbReference>
<evidence type="ECO:0000313" key="10">
    <source>
        <dbReference type="EMBL" id="MBM7798258.1"/>
    </source>
</evidence>
<sequence>MSEVSASEGRRCAVVFNPTKISDQFRERMTKALQRDGWVDTLWLETTAEDPGRAMTRQAVDERVDRVIGAGGDGTIRIVADGLAGTDIPMGLIPAGTGNLLARNLDLPMDEEAAIEAAIGDQTRVIDLVRITVDDHEPERFAVMAGFGVDAMIMDETDEGLKDKVGSAAYFVAASKALGRVPVSLTVKLDDGRPFKRHAMLCVIGNVGELRGNLTLIPGAKPDDGKLDLYIASPRKVRHWLKLALRLMTRRPKKDDQVDQLTGKVVSITIRGTESYQLDGDVVGDCTRLTAEIEPGALTVCIPEVGSQQQ</sequence>
<evidence type="ECO:0000256" key="5">
    <source>
        <dbReference type="ARBA" id="ARBA00022777"/>
    </source>
</evidence>
<evidence type="ECO:0000256" key="2">
    <source>
        <dbReference type="ARBA" id="ARBA00005983"/>
    </source>
</evidence>
<evidence type="ECO:0000259" key="9">
    <source>
        <dbReference type="PROSITE" id="PS50146"/>
    </source>
</evidence>
<evidence type="ECO:0000256" key="1">
    <source>
        <dbReference type="ARBA" id="ARBA00001946"/>
    </source>
</evidence>
<dbReference type="Gene3D" id="2.60.200.40">
    <property type="match status" value="1"/>
</dbReference>
<dbReference type="SUPFAM" id="SSF111331">
    <property type="entry name" value="NAD kinase/diacylglycerol kinase-like"/>
    <property type="match status" value="1"/>
</dbReference>
<reference evidence="10 11" key="1">
    <citation type="submission" date="2021-01" db="EMBL/GenBank/DDBJ databases">
        <title>Sequencing the genomes of 1000 actinobacteria strains.</title>
        <authorList>
            <person name="Klenk H.-P."/>
        </authorList>
    </citation>
    <scope>NUCLEOTIDE SEQUENCE [LARGE SCALE GENOMIC DNA]</scope>
    <source>
        <strain evidence="10 11">DSM 18662</strain>
    </source>
</reference>
<name>A0ABS2RHU4_9ACTN</name>
<keyword evidence="7" id="KW-0443">Lipid metabolism</keyword>
<dbReference type="InterPro" id="IPR050187">
    <property type="entry name" value="Lipid_Phosphate_FormReg"/>
</dbReference>
<feature type="domain" description="DAGKc" evidence="9">
    <location>
        <begin position="7"/>
        <end position="135"/>
    </location>
</feature>
<comment type="caution">
    <text evidence="10">The sequence shown here is derived from an EMBL/GenBank/DDBJ whole genome shotgun (WGS) entry which is preliminary data.</text>
</comment>
<comment type="cofactor">
    <cofactor evidence="1">
        <name>Mg(2+)</name>
        <dbReference type="ChEBI" id="CHEBI:18420"/>
    </cofactor>
</comment>
<dbReference type="EMBL" id="JAFBCF010000001">
    <property type="protein sequence ID" value="MBM7798258.1"/>
    <property type="molecule type" value="Genomic_DNA"/>
</dbReference>
<dbReference type="Gene3D" id="3.40.50.10330">
    <property type="entry name" value="Probable inorganic polyphosphate/atp-NAD kinase, domain 1"/>
    <property type="match status" value="1"/>
</dbReference>
<dbReference type="PROSITE" id="PS50146">
    <property type="entry name" value="DAGK"/>
    <property type="match status" value="1"/>
</dbReference>
<keyword evidence="7" id="KW-0594">Phospholipid biosynthesis</keyword>
<evidence type="ECO:0000313" key="11">
    <source>
        <dbReference type="Proteomes" id="UP000704762"/>
    </source>
</evidence>
<keyword evidence="4" id="KW-0547">Nucleotide-binding</keyword>
<keyword evidence="5 10" id="KW-0418">Kinase</keyword>
<dbReference type="InterPro" id="IPR045540">
    <property type="entry name" value="YegS/DAGK_C"/>
</dbReference>
<gene>
    <name evidence="10" type="ORF">JOE57_001179</name>
</gene>